<sequence length="561" mass="62558">MDQTKLKYKEFLPTLAETQQETGLDESAAFLYWFLINVYRLDETDARDSIFDKTNDKGIDAIYVDQAEQAIHFLQAKIRQKDNGTVGDVGPKTLVSSMHQFATAEKVDAIIAGNAAQELKQLLSRVGVRDLVEAGYTLRAIYVTNELNDADSTAYERLTDEIEVFDRGAIADHVIDVTPTAGKEEFTFDTSYANILQLSAGGVDSKSEMYVFPATALQLVHMDGISDGSLFEENVRRTLGNTAVNKSIRASIADKSTHPNFPLFHNGITILCGEAAATEGQLTIKNYYVVNGAQSLTSFFDNRSKLTDDLRVLVKVVALANPRLSRTITENSNNQNAIKPRDMRSNHLLMKRLQAEITKNAPGYFLEIKRGEKAPENTVSISNELAGRELLAFDLHRPWSAHQIYKVFDEQYAEIFGRREVTAARIVLIYKLHQLVEDAMSQVKDRPMATYALTQYFVLSTLAVVLRTGESARTILSNPQEFSDNQVDALLQLAREVLKTLVVDLDYHTAELPDFDYKSAFKSQALCEGLSKALQADYEKDAARDKAQSIVGWEPAVPAVD</sequence>
<evidence type="ECO:0000313" key="2">
    <source>
        <dbReference type="EMBL" id="AZZ55033.1"/>
    </source>
</evidence>
<name>A0AAD1ELG5_9MICO</name>
<dbReference type="EMBL" id="CP028130">
    <property type="protein sequence ID" value="AZZ55033.1"/>
    <property type="molecule type" value="Genomic_DNA"/>
</dbReference>
<proteinExistence type="predicted"/>
<dbReference type="Pfam" id="PF10592">
    <property type="entry name" value="AIPR"/>
    <property type="match status" value="1"/>
</dbReference>
<organism evidence="2 3">
    <name type="scientific">Rathayibacter iranicus</name>
    <dbReference type="NCBI Taxonomy" id="59737"/>
    <lineage>
        <taxon>Bacteria</taxon>
        <taxon>Bacillati</taxon>
        <taxon>Actinomycetota</taxon>
        <taxon>Actinomycetes</taxon>
        <taxon>Micrococcales</taxon>
        <taxon>Microbacteriaceae</taxon>
        <taxon>Rathayibacter</taxon>
    </lineage>
</organism>
<reference evidence="2 3" key="1">
    <citation type="submission" date="2018-03" db="EMBL/GenBank/DDBJ databases">
        <title>Bacteriophage NCPPB3778 and a type I-E CRISPR drive the evolution of the US Biological Select Agent, Rathayibacter toxicus.</title>
        <authorList>
            <person name="Davis E.W.II."/>
            <person name="Tabima J.F."/>
            <person name="Weisberg A.J."/>
            <person name="Dantas Lopes L."/>
            <person name="Wiseman M.S."/>
            <person name="Wiseman M.S."/>
            <person name="Pupko T."/>
            <person name="Belcher M.S."/>
            <person name="Sechler A.J."/>
            <person name="Tancos M.A."/>
            <person name="Schroeder B.K."/>
            <person name="Murray T.D."/>
            <person name="Luster D.G."/>
            <person name="Schneider W.L."/>
            <person name="Rogers E."/>
            <person name="Andreote F.D."/>
            <person name="Grunwald N.J."/>
            <person name="Putnam M.L."/>
            <person name="Chang J.H."/>
        </authorList>
    </citation>
    <scope>NUCLEOTIDE SEQUENCE [LARGE SCALE GENOMIC DNA]</scope>
    <source>
        <strain evidence="2 3">NCCPB 2253</strain>
    </source>
</reference>
<dbReference type="InterPro" id="IPR018891">
    <property type="entry name" value="AIPR_C"/>
</dbReference>
<dbReference type="KEGG" id="ria:C7V51_03370"/>
<evidence type="ECO:0000259" key="1">
    <source>
        <dbReference type="Pfam" id="PF10592"/>
    </source>
</evidence>
<accession>A0AAD1ELG5</accession>
<dbReference type="Proteomes" id="UP000283946">
    <property type="component" value="Chromosome"/>
</dbReference>
<evidence type="ECO:0000313" key="3">
    <source>
        <dbReference type="Proteomes" id="UP000283946"/>
    </source>
</evidence>
<feature type="domain" description="Abortive phage infection protein C-terminal" evidence="1">
    <location>
        <begin position="231"/>
        <end position="464"/>
    </location>
</feature>
<protein>
    <recommendedName>
        <fullName evidence="1">Abortive phage infection protein C-terminal domain-containing protein</fullName>
    </recommendedName>
</protein>
<dbReference type="AlphaFoldDB" id="A0AAD1ELG5"/>
<gene>
    <name evidence="2" type="ORF">C7V51_03370</name>
</gene>
<dbReference type="RefSeq" id="WP_104354221.1">
    <property type="nucleotide sequence ID" value="NZ_CP028130.1"/>
</dbReference>